<sequence length="344" mass="39276">MKYIGTCTLEVDSPHIPQNIELVRDSPFLINLEDVRFYSSYDDCDNNSSDDGLRPALESFVAQKSMKLTELVDFAQVPFWFFDMSSPTSVEYRCFTENENTEEFFRKLVNISISSNTILTLLFDAKHPTDIFEDTNNGDYSLAIYPKLIHIKDDQSGCLSKNVAICASLLNFKTPIALRLNRVRALAESGQVTLPSNRSARSVFVELDTVSKKRDKFFDNYLKKRSVSRQQSVSREDSVDPENASVRMNTEANFHEQFFDLLDRCILSEFRMRGVSKSLSKSELDELYALISRSAKFIFRTELKKKIIPSLDAIGDVVTSMVSILSQGERRNFGKVSESFSEKR</sequence>
<name>A0A7D9CZE2_DEKBR</name>
<dbReference type="EMBL" id="CABFWN010000004">
    <property type="protein sequence ID" value="VUG18996.1"/>
    <property type="molecule type" value="Genomic_DNA"/>
</dbReference>
<evidence type="ECO:0000313" key="3">
    <source>
        <dbReference type="Proteomes" id="UP000478008"/>
    </source>
</evidence>
<dbReference type="AlphaFoldDB" id="A0A7D9CZE2"/>
<feature type="domain" description="Sld7 C-terminal" evidence="1">
    <location>
        <begin position="256"/>
        <end position="323"/>
    </location>
</feature>
<protein>
    <submittedName>
        <fullName evidence="2">DEBR0S4_07844g1_1</fullName>
    </submittedName>
</protein>
<gene>
    <name evidence="2" type="ORF">DEBR0S4_07844G</name>
</gene>
<reference evidence="2 3" key="1">
    <citation type="submission" date="2019-07" db="EMBL/GenBank/DDBJ databases">
        <authorList>
            <person name="Friedrich A."/>
            <person name="Schacherer J."/>
        </authorList>
    </citation>
    <scope>NUCLEOTIDE SEQUENCE [LARGE SCALE GENOMIC DNA]</scope>
</reference>
<dbReference type="Pfam" id="PF18596">
    <property type="entry name" value="Sld7_C"/>
    <property type="match status" value="1"/>
</dbReference>
<proteinExistence type="predicted"/>
<keyword evidence="3" id="KW-1185">Reference proteome</keyword>
<accession>A0A7D9CZE2</accession>
<organism evidence="2 3">
    <name type="scientific">Dekkera bruxellensis</name>
    <name type="common">Brettanomyces custersii</name>
    <dbReference type="NCBI Taxonomy" id="5007"/>
    <lineage>
        <taxon>Eukaryota</taxon>
        <taxon>Fungi</taxon>
        <taxon>Dikarya</taxon>
        <taxon>Ascomycota</taxon>
        <taxon>Saccharomycotina</taxon>
        <taxon>Pichiomycetes</taxon>
        <taxon>Pichiales</taxon>
        <taxon>Pichiaceae</taxon>
        <taxon>Brettanomyces</taxon>
    </lineage>
</organism>
<dbReference type="Proteomes" id="UP000478008">
    <property type="component" value="Unassembled WGS sequence"/>
</dbReference>
<dbReference type="InterPro" id="IPR041260">
    <property type="entry name" value="Sld7_C"/>
</dbReference>
<evidence type="ECO:0000313" key="2">
    <source>
        <dbReference type="EMBL" id="VUG18996.1"/>
    </source>
</evidence>
<evidence type="ECO:0000259" key="1">
    <source>
        <dbReference type="Pfam" id="PF18596"/>
    </source>
</evidence>